<dbReference type="Proteomes" id="UP000323119">
    <property type="component" value="Unassembled WGS sequence"/>
</dbReference>
<accession>A0A9P3ZJ11</accession>
<reference evidence="1 3" key="1">
    <citation type="journal article" date="2019" name="Nat. Med.">
        <title>A library of human gut bacterial isolates paired with longitudinal multiomics data enables mechanistic microbiome research.</title>
        <authorList>
            <person name="Poyet M."/>
            <person name="Groussin M."/>
            <person name="Gibbons S.M."/>
            <person name="Avila-Pacheco J."/>
            <person name="Jiang X."/>
            <person name="Kearney S.M."/>
            <person name="Perrotta A.R."/>
            <person name="Berdy B."/>
            <person name="Zhao S."/>
            <person name="Lieberman T.D."/>
            <person name="Swanson P.K."/>
            <person name="Smith M."/>
            <person name="Roesemann S."/>
            <person name="Alexander J.E."/>
            <person name="Rich S.A."/>
            <person name="Livny J."/>
            <person name="Vlamakis H."/>
            <person name="Clish C."/>
            <person name="Bullock K."/>
            <person name="Deik A."/>
            <person name="Scott J."/>
            <person name="Pierce K.A."/>
            <person name="Xavier R.J."/>
            <person name="Alm E.J."/>
        </authorList>
    </citation>
    <scope>NUCLEOTIDE SEQUENCE [LARGE SCALE GENOMIC DNA]</scope>
    <source>
        <strain evidence="1 3">BIOML-A204</strain>
    </source>
</reference>
<name>A0A9P3ZJ11_9BACT</name>
<protein>
    <submittedName>
        <fullName evidence="1">DUF488 family protein</fullName>
    </submittedName>
</protein>
<dbReference type="AlphaFoldDB" id="A0A9P3ZJ11"/>
<dbReference type="Proteomes" id="UP001205035">
    <property type="component" value="Unassembled WGS sequence"/>
</dbReference>
<evidence type="ECO:0000313" key="2">
    <source>
        <dbReference type="EMBL" id="MCQ5083431.1"/>
    </source>
</evidence>
<dbReference type="EMBL" id="VVUY01000006">
    <property type="protein sequence ID" value="KAA2561653.1"/>
    <property type="molecule type" value="Genomic_DNA"/>
</dbReference>
<reference evidence="2" key="2">
    <citation type="submission" date="2022-06" db="EMBL/GenBank/DDBJ databases">
        <title>Isolation of gut microbiota from human fecal samples.</title>
        <authorList>
            <person name="Pamer E.G."/>
            <person name="Barat B."/>
            <person name="Waligurski E."/>
            <person name="Medina S."/>
            <person name="Paddock L."/>
            <person name="Mostad J."/>
        </authorList>
    </citation>
    <scope>NUCLEOTIDE SEQUENCE</scope>
    <source>
        <strain evidence="2">DFI.6.22</strain>
    </source>
</reference>
<dbReference type="PANTHER" id="PTHR36849">
    <property type="entry name" value="CYTOPLASMIC PROTEIN-RELATED"/>
    <property type="match status" value="1"/>
</dbReference>
<dbReference type="RefSeq" id="WP_055203847.1">
    <property type="nucleotide sequence ID" value="NZ_DAWDUM010000005.1"/>
</dbReference>
<evidence type="ECO:0000313" key="3">
    <source>
        <dbReference type="Proteomes" id="UP000323119"/>
    </source>
</evidence>
<dbReference type="Pfam" id="PF22752">
    <property type="entry name" value="DUF488-N3i"/>
    <property type="match status" value="1"/>
</dbReference>
<organism evidence="1 3">
    <name type="scientific">Alistipes onderdonkii</name>
    <dbReference type="NCBI Taxonomy" id="328813"/>
    <lineage>
        <taxon>Bacteria</taxon>
        <taxon>Pseudomonadati</taxon>
        <taxon>Bacteroidota</taxon>
        <taxon>Bacteroidia</taxon>
        <taxon>Bacteroidales</taxon>
        <taxon>Rikenellaceae</taxon>
        <taxon>Alistipes</taxon>
    </lineage>
</organism>
<dbReference type="InterPro" id="IPR052552">
    <property type="entry name" value="YeaO-like"/>
</dbReference>
<dbReference type="PANTHER" id="PTHR36849:SF1">
    <property type="entry name" value="CYTOPLASMIC PROTEIN"/>
    <property type="match status" value="1"/>
</dbReference>
<sequence length="129" mass="14805">MTRIRIKRVYEPEAPEDGYRVLVDKLWPRGIRKEALRYDVWAKEIAPTPGLRAWFHAAPAERWEEFRRRYTGELRSSPAVCDFVRRIAGKDTVTLLYASKNAAGNHALILQEYLARATAAAGVTNVRYS</sequence>
<gene>
    <name evidence="1" type="ORF">F2S36_08850</name>
    <name evidence="2" type="ORF">NE651_11095</name>
</gene>
<evidence type="ECO:0000313" key="1">
    <source>
        <dbReference type="EMBL" id="KAA2561653.1"/>
    </source>
</evidence>
<proteinExistence type="predicted"/>
<comment type="caution">
    <text evidence="1">The sequence shown here is derived from an EMBL/GenBank/DDBJ whole genome shotgun (WGS) entry which is preliminary data.</text>
</comment>
<dbReference type="EMBL" id="JANGBQ010000016">
    <property type="protein sequence ID" value="MCQ5083431.1"/>
    <property type="molecule type" value="Genomic_DNA"/>
</dbReference>